<dbReference type="Gene3D" id="3.30.565.10">
    <property type="entry name" value="Histidine kinase-like ATPase, C-terminal domain"/>
    <property type="match status" value="1"/>
</dbReference>
<dbReference type="OrthoDB" id="10031156at2759"/>
<dbReference type="NCBIfam" id="NF047352">
    <property type="entry name" value="P_loop_sacsin"/>
    <property type="match status" value="1"/>
</dbReference>
<dbReference type="Pfam" id="PF25794">
    <property type="entry name" value="SACS"/>
    <property type="match status" value="1"/>
</dbReference>
<dbReference type="InterPro" id="IPR036890">
    <property type="entry name" value="HATPase_C_sf"/>
</dbReference>
<evidence type="ECO:0000313" key="4">
    <source>
        <dbReference type="Proteomes" id="UP000078544"/>
    </source>
</evidence>
<dbReference type="Pfam" id="PF12449">
    <property type="entry name" value="DUF3684"/>
    <property type="match status" value="1"/>
</dbReference>
<sequence>MDYASLRAAALRDGEDEEAVTVDTRALIDKVLARYSGEWTTLRELIQNAADAQATTVTVKWETIPSVQVPLPNTTSHSEMSRSELLKHAISNHTLRRLVVQNDGQPFTKTDWGRLKRIAEGNPDETKIGAFGVGFYSVFADCEEPFVSSGSEAMAFYWKGNALFTKKSQLPADKASRHTAFVLDYRNATTPMPNLLSVSQFLATSLTFVALQHIEFWIDDYQILSLKKKSSPPADLPLPRDLESRTREGLMNVIGVERTSTQIDASYMSAVGWKPTAATSKSIDALASNESGSLKSFFARLKTTAAQAGIRTKAQNEAEDIQPRIAKDVTEINSASVFLSTTTANLQTKVSSSFASELERATKKPPPKTTKISILTASYDEAGASEDSNSDAALNKATDVFASVLPNKKPGGRIFIGFPTMQTTGAGMHISAPSIIPTVEREAIDLNARWVSTWNIELLRAAGIVSRLSFSNEMNEFRRRILSTTADNKTVTPNIIAKSMPEALHILKTFSFADSTPSSQVGQILEQAFWTCFKKASIEIYSSQGVLQTDQVRLESEELRGFVDRIPVIPEEMKKISLVRKLMDFGLVLHITVADIKKEFEAKALTRTQTTNFIKWAGEKSLSGELDPGSRIALLNAAVALTDDETGIIVLSEIRHFMNKSNIPANVPIPPTTIPFSFTTMPTVSELRALGWEPLEMLPWLRYLLETTNLALEAESMTRSAKFSVQILTILAKNWETISNNNRATIVSLLQPHAIMPTKMGMRRPPDSFFPSVQLFDDLSTIQGCDKIKEKFLVAVGVRKTVDLETIFTRLLDSPGDGNQKKWSHMELIKYLASVQNDIPSDDLKKLKEFKFCPAEAGPKGLASTQGSKVLYKVSELFEPRDALRGLGLPIIQWPGPPGSFRPSSAEGRFVSGLGLRVCPSVPELVELMCSPDENLRNAAMTYFVTNHMLNRYARFNLGDSRKCFMPLQGSDRLVMPAACFTNERAAVLGFSILRKDLHDHANKFGVARDPPMVDCVNRLLARPPKDKHSASALFGYFASRISEVRDDSLVALRNAAIVPITRETLTEAQKSGSSPTRICPSQAYLGKSSVYGEIFDFVDFGKEANAFLFHCGAKSEPTKLEVAHMACNEPARLFSVLQTPERYMDLLRSLAESSATLHRDKELWRKLKTAPCLLAYKELAQAKKADPSGLEDEEEEEEAPIRQYQLAPASHIVVLDDIISYRLFKESLICAPEEDILENFYLQLGSQRLSNLVQEDVRIGAITSSPKGEQLRKHVVERSKIFLYQYAQVRQDSVKHDSRWLEKNMRVETVRSLALRRHLGGNRQSHTEKRSAAGALVEGAWVLYVTDRGNLDMYQVGQAVCQVILNRPNQQAYLFFEPFLTLDLLGLRARGYNVDRILRAKAAEARVAEEERRKALAEEQERIRENEQAWAGHGKVNEEMPSAAEAARQVARTPEPSKPSMPGAWGSPDNSGPQKSKSSSQNGGGLFSNLTRRLGLDSLGSDHESARPPPVDHPKQPSGAQQDDSRVTSPAVVQQNLLNAVNATRAYGSDSVFSQPNVAEVKEQATYCDSTPAQNVVFAAYASNNIKIYVAKSMQATMAEFLSANSGSINAFAGLLIDVGSVYSLSPSVLHVFYDAAGGTIAFNSGGSIFCNVRFFLQLHASQMHTAAGKTEAATWWWVVLAHELAHNLVSVHDANHSFYTESFIQQYMGKMMAKVAQMGGTPATTTSAAAAPAIQPLRSLRPSGNPSPLPPPPPPYTARTPDGQVDLLS</sequence>
<feature type="domain" description="Sacsin/Nov" evidence="2">
    <location>
        <begin position="27"/>
        <end position="156"/>
    </location>
</feature>
<dbReference type="PANTHER" id="PTHR47839">
    <property type="entry name" value="DOMAIN PROTEIN, PUTATIVE (AFU_ORTHOLOGUE AFUA_6G04830)-RELATED"/>
    <property type="match status" value="1"/>
</dbReference>
<name>A0A168E535_9HYPO</name>
<dbReference type="SUPFAM" id="SSF55874">
    <property type="entry name" value="ATPase domain of HSP90 chaperone/DNA topoisomerase II/histidine kinase"/>
    <property type="match status" value="1"/>
</dbReference>
<evidence type="ECO:0000256" key="1">
    <source>
        <dbReference type="SAM" id="MobiDB-lite"/>
    </source>
</evidence>
<feature type="compositionally biased region" description="Basic and acidic residues" evidence="1">
    <location>
        <begin position="1501"/>
        <end position="1516"/>
    </location>
</feature>
<dbReference type="PANTHER" id="PTHR47839:SF1">
    <property type="entry name" value="DOMAIN PROTEIN, PUTATIVE (AFU_ORTHOLOGUE AFUA_6G04830)-RELATED"/>
    <property type="match status" value="1"/>
</dbReference>
<protein>
    <submittedName>
        <fullName evidence="3">Neutral zinc metallopeptidase</fullName>
    </submittedName>
</protein>
<feature type="compositionally biased region" description="Low complexity" evidence="1">
    <location>
        <begin position="1471"/>
        <end position="1482"/>
    </location>
</feature>
<feature type="region of interest" description="Disordered" evidence="1">
    <location>
        <begin position="1726"/>
        <end position="1771"/>
    </location>
</feature>
<organism evidence="3 4">
    <name type="scientific">Moelleriella libera RCEF 2490</name>
    <dbReference type="NCBI Taxonomy" id="1081109"/>
    <lineage>
        <taxon>Eukaryota</taxon>
        <taxon>Fungi</taxon>
        <taxon>Dikarya</taxon>
        <taxon>Ascomycota</taxon>
        <taxon>Pezizomycotina</taxon>
        <taxon>Sordariomycetes</taxon>
        <taxon>Hypocreomycetidae</taxon>
        <taxon>Hypocreales</taxon>
        <taxon>Clavicipitaceae</taxon>
        <taxon>Moelleriella</taxon>
    </lineage>
</organism>
<dbReference type="InterPro" id="IPR058210">
    <property type="entry name" value="SACS/Nov_dom"/>
</dbReference>
<keyword evidence="4" id="KW-1185">Reference proteome</keyword>
<dbReference type="Proteomes" id="UP000078544">
    <property type="component" value="Unassembled WGS sequence"/>
</dbReference>
<comment type="caution">
    <text evidence="3">The sequence shown here is derived from an EMBL/GenBank/DDBJ whole genome shotgun (WGS) entry which is preliminary data.</text>
</comment>
<feature type="region of interest" description="Disordered" evidence="1">
    <location>
        <begin position="1419"/>
        <end position="1530"/>
    </location>
</feature>
<accession>A0A168E535</accession>
<dbReference type="EMBL" id="AZGY01000005">
    <property type="protein sequence ID" value="KZZ98424.1"/>
    <property type="molecule type" value="Genomic_DNA"/>
</dbReference>
<evidence type="ECO:0000259" key="2">
    <source>
        <dbReference type="Pfam" id="PF25794"/>
    </source>
</evidence>
<feature type="compositionally biased region" description="Polar residues" evidence="1">
    <location>
        <begin position="1519"/>
        <end position="1530"/>
    </location>
</feature>
<evidence type="ECO:0000313" key="3">
    <source>
        <dbReference type="EMBL" id="KZZ98424.1"/>
    </source>
</evidence>
<feature type="compositionally biased region" description="Basic and acidic residues" evidence="1">
    <location>
        <begin position="1419"/>
        <end position="1428"/>
    </location>
</feature>
<proteinExistence type="predicted"/>
<feature type="compositionally biased region" description="Pro residues" evidence="1">
    <location>
        <begin position="1747"/>
        <end position="1758"/>
    </location>
</feature>
<reference evidence="3 4" key="1">
    <citation type="journal article" date="2016" name="Genome Biol. Evol.">
        <title>Divergent and convergent evolution of fungal pathogenicity.</title>
        <authorList>
            <person name="Shang Y."/>
            <person name="Xiao G."/>
            <person name="Zheng P."/>
            <person name="Cen K."/>
            <person name="Zhan S."/>
            <person name="Wang C."/>
        </authorList>
    </citation>
    <scope>NUCLEOTIDE SEQUENCE [LARGE SCALE GENOMIC DNA]</scope>
    <source>
        <strain evidence="3 4">RCEF 2490</strain>
    </source>
</reference>
<feature type="compositionally biased region" description="Low complexity" evidence="1">
    <location>
        <begin position="1726"/>
        <end position="1746"/>
    </location>
</feature>
<gene>
    <name evidence="3" type="ORF">AAL_02942</name>
</gene>
<dbReference type="InterPro" id="IPR022155">
    <property type="entry name" value="DUF3684"/>
</dbReference>